<keyword evidence="3" id="KW-1185">Reference proteome</keyword>
<accession>A0A1M7Y8S1</accession>
<gene>
    <name evidence="2" type="ORF">SAMN02745217_02096</name>
</gene>
<evidence type="ECO:0000313" key="3">
    <source>
        <dbReference type="Proteomes" id="UP000184612"/>
    </source>
</evidence>
<organism evidence="2 3">
    <name type="scientific">Anaerocolumna xylanovorans DSM 12503</name>
    <dbReference type="NCBI Taxonomy" id="1121345"/>
    <lineage>
        <taxon>Bacteria</taxon>
        <taxon>Bacillati</taxon>
        <taxon>Bacillota</taxon>
        <taxon>Clostridia</taxon>
        <taxon>Lachnospirales</taxon>
        <taxon>Lachnospiraceae</taxon>
        <taxon>Anaerocolumna</taxon>
    </lineage>
</organism>
<dbReference type="RefSeq" id="WP_073588777.1">
    <property type="nucleotide sequence ID" value="NZ_FRFD01000005.1"/>
</dbReference>
<dbReference type="OrthoDB" id="1684751at2"/>
<evidence type="ECO:0000259" key="1">
    <source>
        <dbReference type="Pfam" id="PF12728"/>
    </source>
</evidence>
<dbReference type="GO" id="GO:0003677">
    <property type="term" value="F:DNA binding"/>
    <property type="evidence" value="ECO:0007669"/>
    <property type="project" value="InterPro"/>
</dbReference>
<feature type="domain" description="Helix-turn-helix" evidence="1">
    <location>
        <begin position="6"/>
        <end position="53"/>
    </location>
</feature>
<dbReference type="EMBL" id="FRFD01000005">
    <property type="protein sequence ID" value="SHO48918.1"/>
    <property type="molecule type" value="Genomic_DNA"/>
</dbReference>
<dbReference type="Gene3D" id="3.90.105.50">
    <property type="match status" value="1"/>
</dbReference>
<dbReference type="Pfam" id="PF12728">
    <property type="entry name" value="HTH_17"/>
    <property type="match status" value="1"/>
</dbReference>
<name>A0A1M7Y8S1_9FIRM</name>
<dbReference type="STRING" id="1121345.SAMN02745217_02096"/>
<dbReference type="InterPro" id="IPR041657">
    <property type="entry name" value="HTH_17"/>
</dbReference>
<dbReference type="AlphaFoldDB" id="A0A1M7Y8S1"/>
<dbReference type="InterPro" id="IPR010093">
    <property type="entry name" value="SinI_DNA-bd"/>
</dbReference>
<protein>
    <submittedName>
        <fullName evidence="2">DNA binding domain-containing protein, excisionase family</fullName>
    </submittedName>
</protein>
<reference evidence="2 3" key="1">
    <citation type="submission" date="2016-12" db="EMBL/GenBank/DDBJ databases">
        <authorList>
            <person name="Song W.-J."/>
            <person name="Kurnit D.M."/>
        </authorList>
    </citation>
    <scope>NUCLEOTIDE SEQUENCE [LARGE SCALE GENOMIC DNA]</scope>
    <source>
        <strain evidence="2 3">DSM 12503</strain>
    </source>
</reference>
<dbReference type="NCBIfam" id="TIGR01764">
    <property type="entry name" value="excise"/>
    <property type="match status" value="1"/>
</dbReference>
<sequence length="57" mass="6513">MEKITYSIDEAAKIVGVGRSLMYQLAREGKIPVLRLGNRFVIPKKRFEIFINSSTNL</sequence>
<evidence type="ECO:0000313" key="2">
    <source>
        <dbReference type="EMBL" id="SHO48918.1"/>
    </source>
</evidence>
<dbReference type="Proteomes" id="UP000184612">
    <property type="component" value="Unassembled WGS sequence"/>
</dbReference>
<proteinExistence type="predicted"/>
<dbReference type="InterPro" id="IPR038148">
    <property type="entry name" value="Tn1545/Tn916_Xis"/>
</dbReference>